<dbReference type="PROSITE" id="PS50071">
    <property type="entry name" value="HOMEOBOX_2"/>
    <property type="match status" value="1"/>
</dbReference>
<feature type="compositionally biased region" description="Polar residues" evidence="7">
    <location>
        <begin position="60"/>
        <end position="76"/>
    </location>
</feature>
<dbReference type="Pfam" id="PF03789">
    <property type="entry name" value="ELK"/>
    <property type="match status" value="1"/>
</dbReference>
<dbReference type="GO" id="GO:0003677">
    <property type="term" value="F:DNA binding"/>
    <property type="evidence" value="ECO:0007669"/>
    <property type="project" value="UniProtKB-UniRule"/>
</dbReference>
<evidence type="ECO:0000256" key="7">
    <source>
        <dbReference type="SAM" id="MobiDB-lite"/>
    </source>
</evidence>
<evidence type="ECO:0000313" key="10">
    <source>
        <dbReference type="EMBL" id="AAW62517.1"/>
    </source>
</evidence>
<dbReference type="Pfam" id="PF03790">
    <property type="entry name" value="KNOX1"/>
    <property type="match status" value="1"/>
</dbReference>
<evidence type="ECO:0000256" key="2">
    <source>
        <dbReference type="ARBA" id="ARBA00023125"/>
    </source>
</evidence>
<keyword evidence="2 5" id="KW-0238">DNA-binding</keyword>
<dbReference type="GO" id="GO:0000981">
    <property type="term" value="F:DNA-binding transcription factor activity, RNA polymerase II-specific"/>
    <property type="evidence" value="ECO:0007669"/>
    <property type="project" value="InterPro"/>
</dbReference>
<dbReference type="Gene3D" id="1.10.10.60">
    <property type="entry name" value="Homeodomain-like"/>
    <property type="match status" value="1"/>
</dbReference>
<dbReference type="EMBL" id="AY667449">
    <property type="protein sequence ID" value="AAW62517.1"/>
    <property type="molecule type" value="mRNA"/>
</dbReference>
<dbReference type="AlphaFoldDB" id="Q5GAB7"/>
<dbReference type="InterPro" id="IPR017970">
    <property type="entry name" value="Homeobox_CS"/>
</dbReference>
<feature type="region of interest" description="Disordered" evidence="7">
    <location>
        <begin position="52"/>
        <end position="84"/>
    </location>
</feature>
<organism evidence="10">
    <name type="scientific">Selaginella kraussiana</name>
    <dbReference type="NCBI Taxonomy" id="81964"/>
    <lineage>
        <taxon>Eukaryota</taxon>
        <taxon>Viridiplantae</taxon>
        <taxon>Streptophyta</taxon>
        <taxon>Embryophyta</taxon>
        <taxon>Tracheophyta</taxon>
        <taxon>Lycopodiopsida</taxon>
        <taxon>Selaginellales</taxon>
        <taxon>Selaginellaceae</taxon>
        <taxon>Selaginella</taxon>
    </lineage>
</organism>
<dbReference type="Pfam" id="PF05920">
    <property type="entry name" value="Homeobox_KN"/>
    <property type="match status" value="1"/>
</dbReference>
<dbReference type="InterPro" id="IPR009057">
    <property type="entry name" value="Homeodomain-like_sf"/>
</dbReference>
<dbReference type="PROSITE" id="PS00027">
    <property type="entry name" value="HOMEOBOX_1"/>
    <property type="match status" value="1"/>
</dbReference>
<dbReference type="SMART" id="SM01255">
    <property type="entry name" value="KNOX1"/>
    <property type="match status" value="1"/>
</dbReference>
<evidence type="ECO:0000256" key="3">
    <source>
        <dbReference type="ARBA" id="ARBA00023155"/>
    </source>
</evidence>
<reference evidence="10" key="1">
    <citation type="journal article" date="2005" name="Nature">
        <title>Independent recruitment of a conserved developmental mechanism during leaf evolution.</title>
        <authorList>
            <person name="Harrison C.J."/>
            <person name="Corley S.B."/>
            <person name="Moylan E.C."/>
            <person name="Alexander D.L."/>
            <person name="Scotland R.W."/>
            <person name="Langdale J.A."/>
        </authorList>
    </citation>
    <scope>NUCLEOTIDE SEQUENCE</scope>
</reference>
<gene>
    <name evidence="10" type="primary">KNOX1</name>
</gene>
<feature type="domain" description="Homeobox" evidence="8">
    <location>
        <begin position="376"/>
        <end position="439"/>
    </location>
</feature>
<evidence type="ECO:0000259" key="8">
    <source>
        <dbReference type="PROSITE" id="PS50071"/>
    </source>
</evidence>
<dbReference type="SMART" id="SM01256">
    <property type="entry name" value="KNOX2"/>
    <property type="match status" value="1"/>
</dbReference>
<feature type="compositionally biased region" description="Acidic residues" evidence="7">
    <location>
        <begin position="333"/>
        <end position="343"/>
    </location>
</feature>
<evidence type="ECO:0000256" key="6">
    <source>
        <dbReference type="PROSITE-ProRule" id="PRU00559"/>
    </source>
</evidence>
<sequence>MELRGRRSTSQSPASTQDSTEVSMEQHLPPPRHPHPQQHEMGAMMVLMEESSNAHHHHLGSTSSMPPHQEQQQNPYRPSAAGEHQQQFFLPGMIKEESSPHHQQQQQNFLLPSSVFSMENICWPTNDQADLMESMSPESADLCRNLSSQLEHFRKEIGTYHGAESSSQQHHLVSSASGSSSGSYGVDKSLSVVPAVSLASDLLGSTSSQSSESEMLRAAIVSHPHYPELVVAHMNCHKVAASPEVVSQIDEIIQNFKDFQPPVAASLGANPELDQFMVAYYSMLLKCEKEVRKTFKEAVAFCKKLDQQFQVITNGSASSVTSVESDDRNEAYDSSEDEDSGAEVEIEVDPMAKDKELKEQLMRKYSGYISSLKHEFLKKKKKGKLPKDSRQILLNWWSVHYKWPYPSESEKASLAESTGLDQKQINNWFINQRKRHWKPSDELTALSGQPSQSTEASSGS</sequence>
<dbReference type="InterPro" id="IPR008422">
    <property type="entry name" value="KN_HD"/>
</dbReference>
<dbReference type="SUPFAM" id="SSF46689">
    <property type="entry name" value="Homeodomain-like"/>
    <property type="match status" value="1"/>
</dbReference>
<feature type="region of interest" description="Disordered" evidence="7">
    <location>
        <begin position="1"/>
        <end position="38"/>
    </location>
</feature>
<evidence type="ECO:0000256" key="4">
    <source>
        <dbReference type="ARBA" id="ARBA00023242"/>
    </source>
</evidence>
<evidence type="ECO:0000256" key="5">
    <source>
        <dbReference type="PROSITE-ProRule" id="PRU00108"/>
    </source>
</evidence>
<dbReference type="InterPro" id="IPR005540">
    <property type="entry name" value="KNOX1"/>
</dbReference>
<dbReference type="SMART" id="SM00389">
    <property type="entry name" value="HOX"/>
    <property type="match status" value="1"/>
</dbReference>
<feature type="region of interest" description="Disordered" evidence="7">
    <location>
        <begin position="440"/>
        <end position="460"/>
    </location>
</feature>
<evidence type="ECO:0000259" key="9">
    <source>
        <dbReference type="PROSITE" id="PS51213"/>
    </source>
</evidence>
<accession>Q5GAB7</accession>
<protein>
    <submittedName>
        <fullName evidence="10">KNOTTED1-like protein</fullName>
    </submittedName>
</protein>
<evidence type="ECO:0000256" key="1">
    <source>
        <dbReference type="ARBA" id="ARBA00004123"/>
    </source>
</evidence>
<feature type="DNA-binding region" description="Homeobox; TALE-type" evidence="5">
    <location>
        <begin position="377"/>
        <end position="440"/>
    </location>
</feature>
<dbReference type="InterPro" id="IPR050224">
    <property type="entry name" value="TALE_homeobox"/>
</dbReference>
<dbReference type="PANTHER" id="PTHR11850">
    <property type="entry name" value="HOMEOBOX PROTEIN TRANSCRIPTION FACTORS"/>
    <property type="match status" value="1"/>
</dbReference>
<dbReference type="InterPro" id="IPR005541">
    <property type="entry name" value="KNOX2"/>
</dbReference>
<keyword evidence="3 5" id="KW-0371">Homeobox</keyword>
<keyword evidence="4 5" id="KW-0539">Nucleus</keyword>
<dbReference type="InterPro" id="IPR005539">
    <property type="entry name" value="ELK_dom"/>
</dbReference>
<proteinExistence type="evidence at transcript level"/>
<feature type="region of interest" description="Disordered" evidence="7">
    <location>
        <begin position="320"/>
        <end position="343"/>
    </location>
</feature>
<dbReference type="PROSITE" id="PS51213">
    <property type="entry name" value="ELK"/>
    <property type="match status" value="1"/>
</dbReference>
<feature type="compositionally biased region" description="Polar residues" evidence="7">
    <location>
        <begin position="8"/>
        <end position="23"/>
    </location>
</feature>
<dbReference type="InterPro" id="IPR001356">
    <property type="entry name" value="HD"/>
</dbReference>
<comment type="similarity">
    <text evidence="6">Belongs to the TALE/KNOX homeobox family.</text>
</comment>
<name>Q5GAB7_9TRAC</name>
<feature type="domain" description="ELK" evidence="9">
    <location>
        <begin position="356"/>
        <end position="376"/>
    </location>
</feature>
<dbReference type="SMART" id="SM01188">
    <property type="entry name" value="ELK"/>
    <property type="match status" value="1"/>
</dbReference>
<comment type="subcellular location">
    <subcellularLocation>
        <location evidence="1 5">Nucleus</location>
    </subcellularLocation>
</comment>
<dbReference type="GO" id="GO:0005634">
    <property type="term" value="C:nucleus"/>
    <property type="evidence" value="ECO:0007669"/>
    <property type="project" value="UniProtKB-SubCell"/>
</dbReference>
<dbReference type="CDD" id="cd00086">
    <property type="entry name" value="homeodomain"/>
    <property type="match status" value="1"/>
</dbReference>
<feature type="compositionally biased region" description="Polar residues" evidence="7">
    <location>
        <begin position="446"/>
        <end position="460"/>
    </location>
</feature>
<dbReference type="Pfam" id="PF03791">
    <property type="entry name" value="KNOX2"/>
    <property type="match status" value="1"/>
</dbReference>